<protein>
    <submittedName>
        <fullName evidence="1">Transcriptional regulator-like protein</fullName>
    </submittedName>
</protein>
<dbReference type="STRING" id="583356.Igag_1349"/>
<dbReference type="KEGG" id="iag:Igag_1349"/>
<dbReference type="InterPro" id="IPR001387">
    <property type="entry name" value="Cro/C1-type_HTH"/>
</dbReference>
<dbReference type="GO" id="GO:0003677">
    <property type="term" value="F:DNA binding"/>
    <property type="evidence" value="ECO:0007669"/>
    <property type="project" value="InterPro"/>
</dbReference>
<proteinExistence type="predicted"/>
<evidence type="ECO:0000313" key="1">
    <source>
        <dbReference type="EMBL" id="ADM28152.1"/>
    </source>
</evidence>
<dbReference type="BioCyc" id="IAGG583356:GHAH-1332-MONOMER"/>
<dbReference type="EMBL" id="CP002098">
    <property type="protein sequence ID" value="ADM28152.1"/>
    <property type="molecule type" value="Genomic_DNA"/>
</dbReference>
<dbReference type="AlphaFoldDB" id="E0SQ21"/>
<keyword evidence="2" id="KW-1185">Reference proteome</keyword>
<dbReference type="PANTHER" id="PTHR40730:SF3">
    <property type="entry name" value="HTH CRO_C1-TYPE DOMAIN-CONTAINING PROTEIN"/>
    <property type="match status" value="1"/>
</dbReference>
<dbReference type="InterPro" id="IPR010982">
    <property type="entry name" value="Lambda_DNA-bd_dom_sf"/>
</dbReference>
<sequence length="123" mass="13957">MSITYCEIFTRYMLPSIRAFIAKKLISEYGYTQWSAAKKLGVSQALINHYLSGKRGAKLFKIFEEDRNLMSIIDEITKAIALNNANAGDILCKLCINLRTRSKDFLEAVGIKQREVSYPPCTI</sequence>
<dbReference type="CDD" id="cd00093">
    <property type="entry name" value="HTH_XRE"/>
    <property type="match status" value="1"/>
</dbReference>
<evidence type="ECO:0000313" key="2">
    <source>
        <dbReference type="Proteomes" id="UP000001304"/>
    </source>
</evidence>
<accession>E0SQ21</accession>
<dbReference type="PANTHER" id="PTHR40730">
    <property type="entry name" value="TRANSCRIPTIONAL REGULATOR PROTEIN-LIKE PROTEIN"/>
    <property type="match status" value="1"/>
</dbReference>
<reference evidence="1 2" key="1">
    <citation type="journal article" date="2010" name="Stand. Genomic Sci.">
        <title>Complete genome sequence of Ignisphaera aggregans type strain (AQ1.S1).</title>
        <authorList>
            <person name="Goker M."/>
            <person name="Held B."/>
            <person name="Lapidus A."/>
            <person name="Nolan M."/>
            <person name="Spring S."/>
            <person name="Yasawong M."/>
            <person name="Lucas S."/>
            <person name="Glavina Del Rio T."/>
            <person name="Tice H."/>
            <person name="Cheng J.F."/>
            <person name="Goodwin L."/>
            <person name="Tapia R."/>
            <person name="Pitluck S."/>
            <person name="Liolios K."/>
            <person name="Ivanova N."/>
            <person name="Mavromatis K."/>
            <person name="Mikhailova N."/>
            <person name="Pati A."/>
            <person name="Chen A."/>
            <person name="Palaniappan K."/>
            <person name="Brambilla E."/>
            <person name="Land M."/>
            <person name="Hauser L."/>
            <person name="Chang Y.J."/>
            <person name="Jeffries C.D."/>
            <person name="Brettin T."/>
            <person name="Detter J.C."/>
            <person name="Han C."/>
            <person name="Rohde M."/>
            <person name="Sikorski J."/>
            <person name="Woyke T."/>
            <person name="Bristow J."/>
            <person name="Eisen J.A."/>
            <person name="Markowitz V."/>
            <person name="Hugenholtz P."/>
            <person name="Kyrpides N.C."/>
            <person name="Klenk H.P."/>
        </authorList>
    </citation>
    <scope>NUCLEOTIDE SEQUENCE [LARGE SCALE GENOMIC DNA]</scope>
    <source>
        <strain evidence="2">DSM 17230 / JCM 13409 / AQ1.S1</strain>
    </source>
</reference>
<gene>
    <name evidence="1" type="ordered locus">Igag_1349</name>
</gene>
<dbReference type="Proteomes" id="UP000001304">
    <property type="component" value="Chromosome"/>
</dbReference>
<dbReference type="SUPFAM" id="SSF47413">
    <property type="entry name" value="lambda repressor-like DNA-binding domains"/>
    <property type="match status" value="1"/>
</dbReference>
<dbReference type="Gene3D" id="1.10.260.40">
    <property type="entry name" value="lambda repressor-like DNA-binding domains"/>
    <property type="match status" value="1"/>
</dbReference>
<organism evidence="1 2">
    <name type="scientific">Ignisphaera aggregans (strain DSM 17230 / JCM 13409 / AQ1.S1)</name>
    <dbReference type="NCBI Taxonomy" id="583356"/>
    <lineage>
        <taxon>Archaea</taxon>
        <taxon>Thermoproteota</taxon>
        <taxon>Thermoprotei</taxon>
        <taxon>Desulfurococcales</taxon>
        <taxon>Desulfurococcaceae</taxon>
        <taxon>Ignisphaera</taxon>
    </lineage>
</organism>
<dbReference type="HOGENOM" id="CLU_133047_2_0_2"/>
<name>E0SQ21_IGNAA</name>